<evidence type="ECO:0000313" key="2">
    <source>
        <dbReference type="EMBL" id="CAB9499077.1"/>
    </source>
</evidence>
<reference evidence="2" key="1">
    <citation type="submission" date="2020-06" db="EMBL/GenBank/DDBJ databases">
        <authorList>
            <consortium name="Plant Systems Biology data submission"/>
        </authorList>
    </citation>
    <scope>NUCLEOTIDE SEQUENCE</scope>
    <source>
        <strain evidence="2">D6</strain>
    </source>
</reference>
<feature type="chain" id="PRO_5040139778" evidence="1">
    <location>
        <begin position="34"/>
        <end position="158"/>
    </location>
</feature>
<evidence type="ECO:0000256" key="1">
    <source>
        <dbReference type="SAM" id="SignalP"/>
    </source>
</evidence>
<dbReference type="EMBL" id="CAICTM010000052">
    <property type="protein sequence ID" value="CAB9499077.1"/>
    <property type="molecule type" value="Genomic_DNA"/>
</dbReference>
<name>A0A9N8H445_9STRA</name>
<evidence type="ECO:0000313" key="3">
    <source>
        <dbReference type="Proteomes" id="UP001153069"/>
    </source>
</evidence>
<gene>
    <name evidence="2" type="ORF">SEMRO_53_G031371.1</name>
</gene>
<dbReference type="Proteomes" id="UP001153069">
    <property type="component" value="Unassembled WGS sequence"/>
</dbReference>
<keyword evidence="1" id="KW-0732">Signal</keyword>
<dbReference type="OrthoDB" id="541059at2759"/>
<dbReference type="PANTHER" id="PTHR35716">
    <property type="entry name" value="OS05G0574700 PROTEIN-RELATED"/>
    <property type="match status" value="1"/>
</dbReference>
<organism evidence="2 3">
    <name type="scientific">Seminavis robusta</name>
    <dbReference type="NCBI Taxonomy" id="568900"/>
    <lineage>
        <taxon>Eukaryota</taxon>
        <taxon>Sar</taxon>
        <taxon>Stramenopiles</taxon>
        <taxon>Ochrophyta</taxon>
        <taxon>Bacillariophyta</taxon>
        <taxon>Bacillariophyceae</taxon>
        <taxon>Bacillariophycidae</taxon>
        <taxon>Naviculales</taxon>
        <taxon>Naviculaceae</taxon>
        <taxon>Seminavis</taxon>
    </lineage>
</organism>
<dbReference type="InterPro" id="IPR032347">
    <property type="entry name" value="DUF4864"/>
</dbReference>
<dbReference type="PANTHER" id="PTHR35716:SF6">
    <property type="entry name" value="DUF4864 DOMAIN-CONTAINING PROTEIN"/>
    <property type="match status" value="1"/>
</dbReference>
<dbReference type="AlphaFoldDB" id="A0A9N8H445"/>
<accession>A0A9N8H445</accession>
<protein>
    <submittedName>
        <fullName evidence="2">Uncharacterized protein</fullName>
    </submittedName>
</protein>
<keyword evidence="3" id="KW-1185">Reference proteome</keyword>
<comment type="caution">
    <text evidence="2">The sequence shown here is derived from an EMBL/GenBank/DDBJ whole genome shotgun (WGS) entry which is preliminary data.</text>
</comment>
<dbReference type="Pfam" id="PF16156">
    <property type="entry name" value="DUF4864"/>
    <property type="match status" value="1"/>
</dbReference>
<feature type="signal peptide" evidence="1">
    <location>
        <begin position="1"/>
        <end position="33"/>
    </location>
</feature>
<proteinExistence type="predicted"/>
<sequence length="158" mass="17507">MSAAGLHTGFRASALALLLCVLVLDLHIRVCSGLTIFSLSPQTTPEEVVSAQLLALQRDDMLGVFDFASPLNKANVNNDLNVFDRMVRSGVYEYLVKHQESTILLTMRTPSANKWHGLVRVSTQDSKSLTKEYWWSVSRCKAGPHKGCFMVDAVKPNL</sequence>